<keyword evidence="3" id="KW-0812">Transmembrane</keyword>
<keyword evidence="3" id="KW-1133">Transmembrane helix</keyword>
<proteinExistence type="inferred from homology"/>
<keyword evidence="6" id="KW-1185">Reference proteome</keyword>
<comment type="caution">
    <text evidence="5">The sequence shown here is derived from an EMBL/GenBank/DDBJ whole genome shotgun (WGS) entry which is preliminary data.</text>
</comment>
<feature type="transmembrane region" description="Helical" evidence="3">
    <location>
        <begin position="83"/>
        <end position="101"/>
    </location>
</feature>
<dbReference type="InterPro" id="IPR052734">
    <property type="entry name" value="Nod_factor_acetyltransferase"/>
</dbReference>
<organism evidence="5 6">
    <name type="scientific">Metabacillus idriensis</name>
    <dbReference type="NCBI Taxonomy" id="324768"/>
    <lineage>
        <taxon>Bacteria</taxon>
        <taxon>Bacillati</taxon>
        <taxon>Bacillota</taxon>
        <taxon>Bacilli</taxon>
        <taxon>Bacillales</taxon>
        <taxon>Bacillaceae</taxon>
        <taxon>Metabacillus</taxon>
    </lineage>
</organism>
<dbReference type="RefSeq" id="WP_083328162.1">
    <property type="nucleotide sequence ID" value="NZ_CAJFZX010000008.1"/>
</dbReference>
<feature type="transmembrane region" description="Helical" evidence="3">
    <location>
        <begin position="141"/>
        <end position="156"/>
    </location>
</feature>
<dbReference type="InterPro" id="IPR002656">
    <property type="entry name" value="Acyl_transf_3_dom"/>
</dbReference>
<dbReference type="Pfam" id="PF01757">
    <property type="entry name" value="Acyl_transf_3"/>
    <property type="match status" value="1"/>
</dbReference>
<name>A0A6I2M6V1_9BACI</name>
<dbReference type="PANTHER" id="PTHR37312">
    <property type="entry name" value="MEMBRANE-BOUND ACYLTRANSFERASE YKRP-RELATED"/>
    <property type="match status" value="1"/>
</dbReference>
<evidence type="ECO:0000256" key="2">
    <source>
        <dbReference type="ARBA" id="ARBA00007400"/>
    </source>
</evidence>
<feature type="transmembrane region" description="Helical" evidence="3">
    <location>
        <begin position="267"/>
        <end position="285"/>
    </location>
</feature>
<comment type="similarity">
    <text evidence="2">Belongs to the acyltransferase 3 family.</text>
</comment>
<gene>
    <name evidence="5" type="ORF">GJU41_04635</name>
</gene>
<protein>
    <submittedName>
        <fullName evidence="5">Acyltransferase family protein</fullName>
    </submittedName>
</protein>
<keyword evidence="3" id="KW-0472">Membrane</keyword>
<evidence type="ECO:0000313" key="6">
    <source>
        <dbReference type="Proteomes" id="UP000441585"/>
    </source>
</evidence>
<comment type="subcellular location">
    <subcellularLocation>
        <location evidence="1">Membrane</location>
    </subcellularLocation>
</comment>
<feature type="transmembrane region" description="Helical" evidence="3">
    <location>
        <begin position="162"/>
        <end position="182"/>
    </location>
</feature>
<feature type="transmembrane region" description="Helical" evidence="3">
    <location>
        <begin position="194"/>
        <end position="212"/>
    </location>
</feature>
<evidence type="ECO:0000256" key="3">
    <source>
        <dbReference type="SAM" id="Phobius"/>
    </source>
</evidence>
<feature type="transmembrane region" description="Helical" evidence="3">
    <location>
        <begin position="116"/>
        <end position="134"/>
    </location>
</feature>
<keyword evidence="5" id="KW-0808">Transferase</keyword>
<accession>A0A6I2M6V1</accession>
<feature type="transmembrane region" description="Helical" evidence="3">
    <location>
        <begin position="50"/>
        <end position="71"/>
    </location>
</feature>
<feature type="domain" description="Acyltransferase 3" evidence="4">
    <location>
        <begin position="15"/>
        <end position="315"/>
    </location>
</feature>
<feature type="transmembrane region" description="Helical" evidence="3">
    <location>
        <begin position="297"/>
        <end position="319"/>
    </location>
</feature>
<dbReference type="PANTHER" id="PTHR37312:SF1">
    <property type="entry name" value="MEMBRANE-BOUND ACYLTRANSFERASE YKRP-RELATED"/>
    <property type="match status" value="1"/>
</dbReference>
<sequence length="348" mass="40725">MTSVKMGDCMKNRESYFDNAKFILIILVVFGHVIRSFIDDNEFMLNVYKFLYTFHMPAFILISGFFAKGYNKKGYVQKIFKKLIIPYLIFQGIYSVYYFLVESGNTLAVDPFDPHWSLWFLMSLFFWNLFLFAYTKLDKRLAMLIAIGLGVAIGYVDSASNYLSVSRTFVFFPLFLAGFYLDKSHFKKLTTAKVRLASIALLLVTFIAYFNLDFDYEWLFGSKPYSAVSNADAADAFIRLGFYSLTFILTFSFLSLIPKRNFFFTHWGTRTFYVYLLHGFIVKSFRNSDALEWLKDYQSVTLIILLSILLTFILSTNFVKTVTQPIIELKATNLKKYFKNREEKVQYR</sequence>
<feature type="transmembrane region" description="Helical" evidence="3">
    <location>
        <begin position="20"/>
        <end position="38"/>
    </location>
</feature>
<dbReference type="AlphaFoldDB" id="A0A6I2M6V1"/>
<keyword evidence="5" id="KW-0012">Acyltransferase</keyword>
<dbReference type="Proteomes" id="UP000441585">
    <property type="component" value="Unassembled WGS sequence"/>
</dbReference>
<evidence type="ECO:0000256" key="1">
    <source>
        <dbReference type="ARBA" id="ARBA00004370"/>
    </source>
</evidence>
<reference evidence="5 6" key="1">
    <citation type="submission" date="2019-11" db="EMBL/GenBank/DDBJ databases">
        <title>Bacillus idriensis genome.</title>
        <authorList>
            <person name="Konopka E.N."/>
            <person name="Newman J.D."/>
        </authorList>
    </citation>
    <scope>NUCLEOTIDE SEQUENCE [LARGE SCALE GENOMIC DNA]</scope>
    <source>
        <strain evidence="5 6">DSM 19097</strain>
    </source>
</reference>
<feature type="transmembrane region" description="Helical" evidence="3">
    <location>
        <begin position="236"/>
        <end position="255"/>
    </location>
</feature>
<evidence type="ECO:0000313" key="5">
    <source>
        <dbReference type="EMBL" id="MRX53247.1"/>
    </source>
</evidence>
<evidence type="ECO:0000259" key="4">
    <source>
        <dbReference type="Pfam" id="PF01757"/>
    </source>
</evidence>
<dbReference type="GO" id="GO:0016747">
    <property type="term" value="F:acyltransferase activity, transferring groups other than amino-acyl groups"/>
    <property type="evidence" value="ECO:0007669"/>
    <property type="project" value="InterPro"/>
</dbReference>
<dbReference type="EMBL" id="WKKF01000001">
    <property type="protein sequence ID" value="MRX53247.1"/>
    <property type="molecule type" value="Genomic_DNA"/>
</dbReference>